<accession>H1Y034</accession>
<dbReference type="InterPro" id="IPR010105">
    <property type="entry name" value="TonB_sidphr_rcpt"/>
</dbReference>
<reference evidence="18" key="1">
    <citation type="submission" date="2011-09" db="EMBL/GenBank/DDBJ databases">
        <title>The permanent draft genome of Mucilaginibacter paludis DSM 18603.</title>
        <authorList>
            <consortium name="US DOE Joint Genome Institute (JGI-PGF)"/>
            <person name="Lucas S."/>
            <person name="Han J."/>
            <person name="Lapidus A."/>
            <person name="Bruce D."/>
            <person name="Goodwin L."/>
            <person name="Pitluck S."/>
            <person name="Peters L."/>
            <person name="Kyrpides N."/>
            <person name="Mavromatis K."/>
            <person name="Ivanova N."/>
            <person name="Mikhailova N."/>
            <person name="Held B."/>
            <person name="Detter J.C."/>
            <person name="Tapia R."/>
            <person name="Han C."/>
            <person name="Land M."/>
            <person name="Hauser L."/>
            <person name="Markowitz V."/>
            <person name="Cheng J.-F."/>
            <person name="Hugenholtz P."/>
            <person name="Woyke T."/>
            <person name="Wu D."/>
            <person name="Tindall B."/>
            <person name="Brambilla E."/>
            <person name="Klenk H.-P."/>
            <person name="Eisen J.A."/>
        </authorList>
    </citation>
    <scope>NUCLEOTIDE SEQUENCE [LARGE SCALE GENOMIC DNA]</scope>
    <source>
        <strain evidence="18">DSM 18603</strain>
    </source>
</reference>
<evidence type="ECO:0000256" key="3">
    <source>
        <dbReference type="ARBA" id="ARBA00022448"/>
    </source>
</evidence>
<evidence type="ECO:0000256" key="5">
    <source>
        <dbReference type="ARBA" id="ARBA00022496"/>
    </source>
</evidence>
<keyword evidence="7" id="KW-0732">Signal</keyword>
<dbReference type="SUPFAM" id="SSF56935">
    <property type="entry name" value="Porins"/>
    <property type="match status" value="1"/>
</dbReference>
<evidence type="ECO:0000256" key="13">
    <source>
        <dbReference type="ARBA" id="ARBA00023237"/>
    </source>
</evidence>
<dbReference type="Proteomes" id="UP000002774">
    <property type="component" value="Chromosome"/>
</dbReference>
<name>H1Y034_9SPHI</name>
<evidence type="ECO:0000256" key="7">
    <source>
        <dbReference type="ARBA" id="ARBA00022729"/>
    </source>
</evidence>
<evidence type="ECO:0000256" key="10">
    <source>
        <dbReference type="ARBA" id="ARBA00023077"/>
    </source>
</evidence>
<dbReference type="GO" id="GO:0015891">
    <property type="term" value="P:siderophore transport"/>
    <property type="evidence" value="ECO:0007669"/>
    <property type="project" value="InterPro"/>
</dbReference>
<evidence type="ECO:0000256" key="14">
    <source>
        <dbReference type="PROSITE-ProRule" id="PRU01360"/>
    </source>
</evidence>
<feature type="domain" description="TonB-dependent receptor-like beta-barrel" evidence="16">
    <location>
        <begin position="324"/>
        <end position="786"/>
    </location>
</feature>
<protein>
    <submittedName>
        <fullName evidence="18">TonB-dependent siderophore receptor</fullName>
    </submittedName>
</protein>
<keyword evidence="13 14" id="KW-0998">Cell outer membrane</keyword>
<comment type="similarity">
    <text evidence="2 14 15">Belongs to the TonB-dependent receptor family.</text>
</comment>
<evidence type="ECO:0000256" key="12">
    <source>
        <dbReference type="ARBA" id="ARBA00023170"/>
    </source>
</evidence>
<dbReference type="PANTHER" id="PTHR32552">
    <property type="entry name" value="FERRICHROME IRON RECEPTOR-RELATED"/>
    <property type="match status" value="1"/>
</dbReference>
<proteinExistence type="inferred from homology"/>
<dbReference type="EMBL" id="CM001403">
    <property type="protein sequence ID" value="EHQ27943.1"/>
    <property type="molecule type" value="Genomic_DNA"/>
</dbReference>
<dbReference type="HOGENOM" id="CLU_008287_9_4_10"/>
<organism evidence="18 19">
    <name type="scientific">Mucilaginibacter paludis DSM 18603</name>
    <dbReference type="NCBI Taxonomy" id="714943"/>
    <lineage>
        <taxon>Bacteria</taxon>
        <taxon>Pseudomonadati</taxon>
        <taxon>Bacteroidota</taxon>
        <taxon>Sphingobacteriia</taxon>
        <taxon>Sphingobacteriales</taxon>
        <taxon>Sphingobacteriaceae</taxon>
        <taxon>Mucilaginibacter</taxon>
    </lineage>
</organism>
<dbReference type="GO" id="GO:0038023">
    <property type="term" value="F:signaling receptor activity"/>
    <property type="evidence" value="ECO:0007669"/>
    <property type="project" value="InterPro"/>
</dbReference>
<dbReference type="InterPro" id="IPR012910">
    <property type="entry name" value="Plug_dom"/>
</dbReference>
<evidence type="ECO:0000256" key="1">
    <source>
        <dbReference type="ARBA" id="ARBA00004571"/>
    </source>
</evidence>
<dbReference type="Pfam" id="PF13715">
    <property type="entry name" value="CarbopepD_reg_2"/>
    <property type="match status" value="1"/>
</dbReference>
<comment type="subcellular location">
    <subcellularLocation>
        <location evidence="1 14">Cell outer membrane</location>
        <topology evidence="1 14">Multi-pass membrane protein</topology>
    </subcellularLocation>
</comment>
<dbReference type="Gene3D" id="2.170.130.10">
    <property type="entry name" value="TonB-dependent receptor, plug domain"/>
    <property type="match status" value="1"/>
</dbReference>
<keyword evidence="19" id="KW-1185">Reference proteome</keyword>
<dbReference type="AlphaFoldDB" id="H1Y034"/>
<dbReference type="Gene3D" id="2.60.40.1120">
    <property type="entry name" value="Carboxypeptidase-like, regulatory domain"/>
    <property type="match status" value="1"/>
</dbReference>
<keyword evidence="3 14" id="KW-0813">Transport</keyword>
<evidence type="ECO:0000256" key="9">
    <source>
        <dbReference type="ARBA" id="ARBA00023065"/>
    </source>
</evidence>
<dbReference type="RefSeq" id="WP_008508608.1">
    <property type="nucleotide sequence ID" value="NZ_CM001403.1"/>
</dbReference>
<keyword evidence="9" id="KW-0406">Ion transport</keyword>
<dbReference type="PANTHER" id="PTHR32552:SF68">
    <property type="entry name" value="FERRICHROME OUTER MEMBRANE TRANSPORTER_PHAGE RECEPTOR"/>
    <property type="match status" value="1"/>
</dbReference>
<evidence type="ECO:0000256" key="2">
    <source>
        <dbReference type="ARBA" id="ARBA00009810"/>
    </source>
</evidence>
<keyword evidence="11 14" id="KW-0472">Membrane</keyword>
<dbReference type="PROSITE" id="PS52016">
    <property type="entry name" value="TONB_DEPENDENT_REC_3"/>
    <property type="match status" value="1"/>
</dbReference>
<evidence type="ECO:0000256" key="15">
    <source>
        <dbReference type="RuleBase" id="RU003357"/>
    </source>
</evidence>
<evidence type="ECO:0000256" key="4">
    <source>
        <dbReference type="ARBA" id="ARBA00022452"/>
    </source>
</evidence>
<evidence type="ECO:0000256" key="6">
    <source>
        <dbReference type="ARBA" id="ARBA00022692"/>
    </source>
</evidence>
<keyword evidence="10 15" id="KW-0798">TonB box</keyword>
<dbReference type="InterPro" id="IPR039426">
    <property type="entry name" value="TonB-dep_rcpt-like"/>
</dbReference>
<dbReference type="Pfam" id="PF00593">
    <property type="entry name" value="TonB_dep_Rec_b-barrel"/>
    <property type="match status" value="1"/>
</dbReference>
<evidence type="ECO:0000313" key="18">
    <source>
        <dbReference type="EMBL" id="EHQ27943.1"/>
    </source>
</evidence>
<feature type="domain" description="TonB-dependent receptor plug" evidence="17">
    <location>
        <begin position="148"/>
        <end position="241"/>
    </location>
</feature>
<dbReference type="GO" id="GO:0015344">
    <property type="term" value="F:siderophore uptake transmembrane transporter activity"/>
    <property type="evidence" value="ECO:0007669"/>
    <property type="project" value="TreeGrafter"/>
</dbReference>
<evidence type="ECO:0000313" key="19">
    <source>
        <dbReference type="Proteomes" id="UP000002774"/>
    </source>
</evidence>
<dbReference type="NCBIfam" id="TIGR01783">
    <property type="entry name" value="TonB-siderophor"/>
    <property type="match status" value="1"/>
</dbReference>
<dbReference type="GO" id="GO:0009279">
    <property type="term" value="C:cell outer membrane"/>
    <property type="evidence" value="ECO:0007669"/>
    <property type="project" value="UniProtKB-SubCell"/>
</dbReference>
<dbReference type="Pfam" id="PF07715">
    <property type="entry name" value="Plug"/>
    <property type="match status" value="1"/>
</dbReference>
<keyword evidence="4 14" id="KW-1134">Transmembrane beta strand</keyword>
<dbReference type="CDD" id="cd01347">
    <property type="entry name" value="ligand_gated_channel"/>
    <property type="match status" value="1"/>
</dbReference>
<evidence type="ECO:0000259" key="17">
    <source>
        <dbReference type="Pfam" id="PF07715"/>
    </source>
</evidence>
<dbReference type="InterPro" id="IPR037066">
    <property type="entry name" value="Plug_dom_sf"/>
</dbReference>
<evidence type="ECO:0000259" key="16">
    <source>
        <dbReference type="Pfam" id="PF00593"/>
    </source>
</evidence>
<keyword evidence="6 14" id="KW-0812">Transmembrane</keyword>
<sequence>MKKQQPKTHLSYYSLLLSFFLMFVSFLTLAQSPSRGVIKGKIVTSNNQPVDNVSVVLKDTRYGTLSDEDGNYAFKVPAGTYTIVISHVGAQTEVKQVSVQVGQTTKMEPWIYRISASALGEVTVSENKTNPFAKKQSSYVAKMPLNNLENPQVYTTISKELLTEQINTNFNDALKNTSGLDKLWTSTGRSGDGAAYYSLRGFTIQPTLINGIAGLTNGDLDPVNIERIEVIKGPSGALFGGALTNFGGLINVITKRPIDTVGGQIGYSTGNFSLSRLTADIYSPINKDKTLLARVNAAYHYQNSFQDAGFRRSFFIAPSLEYRASDRLKLNLDAEFYSYEGTNPLMVFLNRSRQLIARTPDELNFDFKRSYTSNDLTLKTPTTNVRGLATYKLSDQWTSQTSFSSSNRKSDGYYQYIMYIGASDTLLNRYASILNSTSTSVDVQQNFTGDFKIGNMRNRLVVGLDFLNQITDNDNSPYILFDQVNSSRNDSRYTGINANTLLARIGASTAAYTKNETINNVYSIYASDVLNITEQLLATASLRVDRFDNKGTYTMATNATTGNYNQTAVSPKFGLVYQLVKNQVSIFGNYMNGFRNVAPVTQPLADISGVFKPQQANQIEGGIKVDAFTNHLSFTASYYDISVNNMTRNDVLVRSGQSYNITIQDGTQKSKGFELDLIANPFNGLNIVTGYSHNDSKMTKSDPSVLDRRPVSAGPANLVNAWISYTQPKGKFSGVGIGFGGNYASDNIITNSVATGEFTLPAYTVLNTTAFYNTKKYRIGIKVDNLTDKQYYKGWTTIEPQQPRSMVANITYKF</sequence>
<gene>
    <name evidence="18" type="ORF">Mucpa_3849</name>
</gene>
<dbReference type="SUPFAM" id="SSF49452">
    <property type="entry name" value="Starch-binding domain-like"/>
    <property type="match status" value="1"/>
</dbReference>
<keyword evidence="12 18" id="KW-0675">Receptor</keyword>
<dbReference type="eggNOG" id="COG4773">
    <property type="taxonomic scope" value="Bacteria"/>
</dbReference>
<keyword evidence="5" id="KW-0410">Iron transport</keyword>
<dbReference type="InterPro" id="IPR013784">
    <property type="entry name" value="Carb-bd-like_fold"/>
</dbReference>
<dbReference type="STRING" id="714943.Mucpa_3849"/>
<dbReference type="InterPro" id="IPR000531">
    <property type="entry name" value="Beta-barrel_TonB"/>
</dbReference>
<evidence type="ECO:0000256" key="11">
    <source>
        <dbReference type="ARBA" id="ARBA00023136"/>
    </source>
</evidence>
<dbReference type="GO" id="GO:0030246">
    <property type="term" value="F:carbohydrate binding"/>
    <property type="evidence" value="ECO:0007669"/>
    <property type="project" value="InterPro"/>
</dbReference>
<dbReference type="Gene3D" id="2.40.170.20">
    <property type="entry name" value="TonB-dependent receptor, beta-barrel domain"/>
    <property type="match status" value="1"/>
</dbReference>
<dbReference type="InterPro" id="IPR036942">
    <property type="entry name" value="Beta-barrel_TonB_sf"/>
</dbReference>
<evidence type="ECO:0000256" key="8">
    <source>
        <dbReference type="ARBA" id="ARBA00023004"/>
    </source>
</evidence>
<keyword evidence="8" id="KW-0408">Iron</keyword>